<dbReference type="EMBL" id="CAJVPW010010546">
    <property type="protein sequence ID" value="CAG8616736.1"/>
    <property type="molecule type" value="Genomic_DNA"/>
</dbReference>
<evidence type="ECO:0000313" key="2">
    <source>
        <dbReference type="Proteomes" id="UP000789366"/>
    </source>
</evidence>
<sequence>LSHSEDFISDKRNNMVDDISVECNNLINDNDVSDEHNNLINNKDYLVNEYEDGWVNDDDNLVNEYEDGWVNDDNNLVNEYEDSWVNDDYNNMINDNNDNLVNDDNDNLVNENNQDNSLHSILRNQSKNMSKTPNFKEINCLVEVYKNKKSELCGHLMGSVDKSSHHKKIKQPLSSQLQIDKIIYNHPEHKCRLDQRFVELLIKDQQPINIRNDEGLKDFIAEFDPSYQFSSERYCRQLLSEAYENTKQSLLDIFEKNLVIGKGLLEIEDLVKRAKKLMLYFTTPKQTQ</sequence>
<name>A0ACA9MXW8_9GLOM</name>
<proteinExistence type="predicted"/>
<feature type="non-terminal residue" evidence="1">
    <location>
        <position position="1"/>
    </location>
</feature>
<organism evidence="1 2">
    <name type="scientific">Cetraspora pellucida</name>
    <dbReference type="NCBI Taxonomy" id="1433469"/>
    <lineage>
        <taxon>Eukaryota</taxon>
        <taxon>Fungi</taxon>
        <taxon>Fungi incertae sedis</taxon>
        <taxon>Mucoromycota</taxon>
        <taxon>Glomeromycotina</taxon>
        <taxon>Glomeromycetes</taxon>
        <taxon>Diversisporales</taxon>
        <taxon>Gigasporaceae</taxon>
        <taxon>Cetraspora</taxon>
    </lineage>
</organism>
<accession>A0ACA9MXW8</accession>
<dbReference type="Proteomes" id="UP000789366">
    <property type="component" value="Unassembled WGS sequence"/>
</dbReference>
<protein>
    <submittedName>
        <fullName evidence="1">13012_t:CDS:1</fullName>
    </submittedName>
</protein>
<reference evidence="1" key="1">
    <citation type="submission" date="2021-06" db="EMBL/GenBank/DDBJ databases">
        <authorList>
            <person name="Kallberg Y."/>
            <person name="Tangrot J."/>
            <person name="Rosling A."/>
        </authorList>
    </citation>
    <scope>NUCLEOTIDE SEQUENCE</scope>
    <source>
        <strain evidence="1">28 12/20/2015</strain>
    </source>
</reference>
<gene>
    <name evidence="1" type="ORF">SPELUC_LOCUS7713</name>
</gene>
<keyword evidence="2" id="KW-1185">Reference proteome</keyword>
<evidence type="ECO:0000313" key="1">
    <source>
        <dbReference type="EMBL" id="CAG8616736.1"/>
    </source>
</evidence>
<comment type="caution">
    <text evidence="1">The sequence shown here is derived from an EMBL/GenBank/DDBJ whole genome shotgun (WGS) entry which is preliminary data.</text>
</comment>